<comment type="function">
    <text evidence="2">Antitoxin component of a type II toxin-antitoxin (TA) system.</text>
</comment>
<proteinExistence type="inferred from homology"/>
<dbReference type="OrthoDB" id="9800503at2"/>
<dbReference type="Gene3D" id="3.40.1620.10">
    <property type="entry name" value="YefM-like domain"/>
    <property type="match status" value="1"/>
</dbReference>
<protein>
    <recommendedName>
        <fullName evidence="2">Antitoxin</fullName>
    </recommendedName>
</protein>
<sequence>MDEVTAAEARRTFADLLDRVEHGGEVAIVRSGRIVARLVPGDVPPRDETGADLARAAAARIRARARDLSGAPISVEEWAAFRDDGRR</sequence>
<keyword evidence="4" id="KW-1185">Reference proteome</keyword>
<dbReference type="Pfam" id="PF02604">
    <property type="entry name" value="PhdYeFM_antitox"/>
    <property type="match status" value="1"/>
</dbReference>
<accession>A0A4R6RBR5</accession>
<evidence type="ECO:0000313" key="4">
    <source>
        <dbReference type="Proteomes" id="UP000294547"/>
    </source>
</evidence>
<dbReference type="InterPro" id="IPR036165">
    <property type="entry name" value="YefM-like_sf"/>
</dbReference>
<evidence type="ECO:0000256" key="1">
    <source>
        <dbReference type="ARBA" id="ARBA00009981"/>
    </source>
</evidence>
<dbReference type="RefSeq" id="WP_126538380.1">
    <property type="nucleotide sequence ID" value="NZ_BSPM01000009.1"/>
</dbReference>
<comment type="similarity">
    <text evidence="1 2">Belongs to the phD/YefM antitoxin family.</text>
</comment>
<dbReference type="AlphaFoldDB" id="A0A4R6RBR5"/>
<evidence type="ECO:0000256" key="2">
    <source>
        <dbReference type="RuleBase" id="RU362080"/>
    </source>
</evidence>
<dbReference type="InterPro" id="IPR006442">
    <property type="entry name" value="Antitoxin_Phd/YefM"/>
</dbReference>
<reference evidence="3 4" key="1">
    <citation type="submission" date="2019-03" db="EMBL/GenBank/DDBJ databases">
        <title>Genomic Encyclopedia of Type Strains, Phase IV (KMG-IV): sequencing the most valuable type-strain genomes for metagenomic binning, comparative biology and taxonomic classification.</title>
        <authorList>
            <person name="Goeker M."/>
        </authorList>
    </citation>
    <scope>NUCLEOTIDE SEQUENCE [LARGE SCALE GENOMIC DNA]</scope>
    <source>
        <strain evidence="3 4">DSM 102969</strain>
    </source>
</reference>
<organism evidence="3 4">
    <name type="scientific">Oharaeibacter diazotrophicus</name>
    <dbReference type="NCBI Taxonomy" id="1920512"/>
    <lineage>
        <taxon>Bacteria</taxon>
        <taxon>Pseudomonadati</taxon>
        <taxon>Pseudomonadota</taxon>
        <taxon>Alphaproteobacteria</taxon>
        <taxon>Hyphomicrobiales</taxon>
        <taxon>Pleomorphomonadaceae</taxon>
        <taxon>Oharaeibacter</taxon>
    </lineage>
</organism>
<dbReference type="NCBIfam" id="TIGR01552">
    <property type="entry name" value="phd_fam"/>
    <property type="match status" value="1"/>
</dbReference>
<evidence type="ECO:0000313" key="3">
    <source>
        <dbReference type="EMBL" id="TDP83435.1"/>
    </source>
</evidence>
<dbReference type="SUPFAM" id="SSF143120">
    <property type="entry name" value="YefM-like"/>
    <property type="match status" value="1"/>
</dbReference>
<comment type="caution">
    <text evidence="3">The sequence shown here is derived from an EMBL/GenBank/DDBJ whole genome shotgun (WGS) entry which is preliminary data.</text>
</comment>
<dbReference type="Proteomes" id="UP000294547">
    <property type="component" value="Unassembled WGS sequence"/>
</dbReference>
<dbReference type="EMBL" id="SNXY01000009">
    <property type="protein sequence ID" value="TDP83435.1"/>
    <property type="molecule type" value="Genomic_DNA"/>
</dbReference>
<gene>
    <name evidence="3" type="ORF">EDD54_3397</name>
</gene>
<name>A0A4R6RBR5_9HYPH</name>